<dbReference type="InterPro" id="IPR015422">
    <property type="entry name" value="PyrdxlP-dep_Trfase_small"/>
</dbReference>
<evidence type="ECO:0000256" key="4">
    <source>
        <dbReference type="ARBA" id="ARBA00022723"/>
    </source>
</evidence>
<keyword evidence="7" id="KW-0411">Iron-sulfur</keyword>
<feature type="domain" description="Aminotransferase class V" evidence="9">
    <location>
        <begin position="2"/>
        <end position="360"/>
    </location>
</feature>
<gene>
    <name evidence="10" type="ORF">ABID14_000298</name>
</gene>
<evidence type="ECO:0000313" key="10">
    <source>
        <dbReference type="EMBL" id="MET3616678.1"/>
    </source>
</evidence>
<accession>A0ABV2J7C3</accession>
<keyword evidence="4" id="KW-0479">Metal-binding</keyword>
<dbReference type="InterPro" id="IPR000192">
    <property type="entry name" value="Aminotrans_V_dom"/>
</dbReference>
<dbReference type="InterPro" id="IPR015421">
    <property type="entry name" value="PyrdxlP-dep_Trfase_major"/>
</dbReference>
<evidence type="ECO:0000256" key="3">
    <source>
        <dbReference type="ARBA" id="ARBA00022679"/>
    </source>
</evidence>
<sequence>MIYMDNAATTKVSEKVLKSMMPYLTDYYGNASSIYSLGQKSRSAVENSRIKIADILKVKPSEIYFTSSGTEADNWAIKETVVNNKINHIISSQIEHPAVLNSLKYLKTKGHKIDLLNVDKYGFVDLDELKDKINNDTNLVSIMFANNEIGTIEPINDIAKICDEKNVMFHTDAVQAFGNVKFFLDNPNISMCSMSGHKIGAPKGIGLLYIKDNVRINSLISGGAQERDKRASTENVASIVGLSIALEESYKNIDYNIEYTTNLRNYMLDKLLNIDGVILNGPIENRLPGNINISLINVKPQTMIQFLDMFDIYVSQGSACAAGSIEPSYVLTSIGLDKDLALSAIRISLNHNNTKEECDIVVDKIKEGIKKFSF</sequence>
<dbReference type="Gene3D" id="1.10.260.50">
    <property type="match status" value="1"/>
</dbReference>
<keyword evidence="5" id="KW-0663">Pyridoxal phosphate</keyword>
<dbReference type="Gene3D" id="3.90.1150.10">
    <property type="entry name" value="Aspartate Aminotransferase, domain 1"/>
    <property type="match status" value="1"/>
</dbReference>
<comment type="similarity">
    <text evidence="2">Belongs to the class-V pyridoxal-phosphate-dependent aminotransferase family. NifS/IscS subfamily.</text>
</comment>
<name>A0ABV2J7C3_9FIRM</name>
<comment type="catalytic activity">
    <reaction evidence="8">
        <text>(sulfur carrier)-H + L-cysteine = (sulfur carrier)-SH + L-alanine</text>
        <dbReference type="Rhea" id="RHEA:43892"/>
        <dbReference type="Rhea" id="RHEA-COMP:14737"/>
        <dbReference type="Rhea" id="RHEA-COMP:14739"/>
        <dbReference type="ChEBI" id="CHEBI:29917"/>
        <dbReference type="ChEBI" id="CHEBI:35235"/>
        <dbReference type="ChEBI" id="CHEBI:57972"/>
        <dbReference type="ChEBI" id="CHEBI:64428"/>
        <dbReference type="EC" id="2.8.1.7"/>
    </reaction>
</comment>
<dbReference type="SUPFAM" id="SSF53383">
    <property type="entry name" value="PLP-dependent transferases"/>
    <property type="match status" value="1"/>
</dbReference>
<organism evidence="10 11">
    <name type="scientific">Peptoniphilus olsenii</name>
    <dbReference type="NCBI Taxonomy" id="411570"/>
    <lineage>
        <taxon>Bacteria</taxon>
        <taxon>Bacillati</taxon>
        <taxon>Bacillota</taxon>
        <taxon>Tissierellia</taxon>
        <taxon>Tissierellales</taxon>
        <taxon>Peptoniphilaceae</taxon>
        <taxon>Peptoniphilus</taxon>
    </lineage>
</organism>
<evidence type="ECO:0000313" key="11">
    <source>
        <dbReference type="Proteomes" id="UP001549162"/>
    </source>
</evidence>
<evidence type="ECO:0000256" key="2">
    <source>
        <dbReference type="ARBA" id="ARBA00006490"/>
    </source>
</evidence>
<dbReference type="Pfam" id="PF00266">
    <property type="entry name" value="Aminotran_5"/>
    <property type="match status" value="1"/>
</dbReference>
<evidence type="ECO:0000256" key="8">
    <source>
        <dbReference type="ARBA" id="ARBA00050776"/>
    </source>
</evidence>
<dbReference type="PANTHER" id="PTHR11601">
    <property type="entry name" value="CYSTEINE DESULFURYLASE FAMILY MEMBER"/>
    <property type="match status" value="1"/>
</dbReference>
<evidence type="ECO:0000256" key="1">
    <source>
        <dbReference type="ARBA" id="ARBA00001933"/>
    </source>
</evidence>
<dbReference type="EC" id="2.8.1.7" evidence="10"/>
<proteinExistence type="inferred from homology"/>
<keyword evidence="6" id="KW-0408">Iron</keyword>
<dbReference type="InterPro" id="IPR016454">
    <property type="entry name" value="Cysteine_dSase"/>
</dbReference>
<keyword evidence="3 10" id="KW-0808">Transferase</keyword>
<dbReference type="PANTHER" id="PTHR11601:SF34">
    <property type="entry name" value="CYSTEINE DESULFURASE"/>
    <property type="match status" value="1"/>
</dbReference>
<keyword evidence="11" id="KW-1185">Reference proteome</keyword>
<comment type="caution">
    <text evidence="10">The sequence shown here is derived from an EMBL/GenBank/DDBJ whole genome shotgun (WGS) entry which is preliminary data.</text>
</comment>
<reference evidence="10 11" key="1">
    <citation type="submission" date="2024-06" db="EMBL/GenBank/DDBJ databases">
        <title>Genomic Encyclopedia of Type Strains, Phase IV (KMG-IV): sequencing the most valuable type-strain genomes for metagenomic binning, comparative biology and taxonomic classification.</title>
        <authorList>
            <person name="Goeker M."/>
        </authorList>
    </citation>
    <scope>NUCLEOTIDE SEQUENCE [LARGE SCALE GENOMIC DNA]</scope>
    <source>
        <strain evidence="10 11">DSM 21460</strain>
    </source>
</reference>
<evidence type="ECO:0000256" key="6">
    <source>
        <dbReference type="ARBA" id="ARBA00023004"/>
    </source>
</evidence>
<dbReference type="PIRSF" id="PIRSF005572">
    <property type="entry name" value="NifS"/>
    <property type="match status" value="1"/>
</dbReference>
<protein>
    <submittedName>
        <fullName evidence="10">Cysteine desulfurase</fullName>
        <ecNumber evidence="10">2.8.1.7</ecNumber>
    </submittedName>
</protein>
<dbReference type="Proteomes" id="UP001549162">
    <property type="component" value="Unassembled WGS sequence"/>
</dbReference>
<evidence type="ECO:0000259" key="9">
    <source>
        <dbReference type="Pfam" id="PF00266"/>
    </source>
</evidence>
<comment type="cofactor">
    <cofactor evidence="1">
        <name>pyridoxal 5'-phosphate</name>
        <dbReference type="ChEBI" id="CHEBI:597326"/>
    </cofactor>
</comment>
<dbReference type="GO" id="GO:0031071">
    <property type="term" value="F:cysteine desulfurase activity"/>
    <property type="evidence" value="ECO:0007669"/>
    <property type="project" value="UniProtKB-EC"/>
</dbReference>
<dbReference type="Gene3D" id="3.40.640.10">
    <property type="entry name" value="Type I PLP-dependent aspartate aminotransferase-like (Major domain)"/>
    <property type="match status" value="1"/>
</dbReference>
<dbReference type="EMBL" id="JBEPMA010000001">
    <property type="protein sequence ID" value="MET3616678.1"/>
    <property type="molecule type" value="Genomic_DNA"/>
</dbReference>
<evidence type="ECO:0000256" key="7">
    <source>
        <dbReference type="ARBA" id="ARBA00023014"/>
    </source>
</evidence>
<evidence type="ECO:0000256" key="5">
    <source>
        <dbReference type="ARBA" id="ARBA00022898"/>
    </source>
</evidence>
<dbReference type="RefSeq" id="WP_354366679.1">
    <property type="nucleotide sequence ID" value="NZ_JBEPMA010000001.1"/>
</dbReference>
<dbReference type="InterPro" id="IPR015424">
    <property type="entry name" value="PyrdxlP-dep_Trfase"/>
</dbReference>